<evidence type="ECO:0000313" key="3">
    <source>
        <dbReference type="Proteomes" id="UP000663981"/>
    </source>
</evidence>
<dbReference type="InterPro" id="IPR023210">
    <property type="entry name" value="NADP_OxRdtase_dom"/>
</dbReference>
<dbReference type="CDD" id="cd19097">
    <property type="entry name" value="AKR_unchar"/>
    <property type="match status" value="1"/>
</dbReference>
<reference evidence="2 3" key="1">
    <citation type="submission" date="2021-03" db="EMBL/GenBank/DDBJ databases">
        <title>Whole genome sequence of Metabacillus bambusae BG109.</title>
        <authorList>
            <person name="Jeong J.W."/>
        </authorList>
    </citation>
    <scope>NUCLEOTIDE SEQUENCE [LARGE SCALE GENOMIC DNA]</scope>
    <source>
        <strain evidence="2 3">BG109</strain>
    </source>
</reference>
<dbReference type="RefSeq" id="WP_207980312.1">
    <property type="nucleotide sequence ID" value="NZ_JAGDEL010000013.1"/>
</dbReference>
<dbReference type="PRINTS" id="PR00069">
    <property type="entry name" value="ALDKETRDTASE"/>
</dbReference>
<dbReference type="Pfam" id="PF00248">
    <property type="entry name" value="Aldo_ket_red"/>
    <property type="match status" value="1"/>
</dbReference>
<proteinExistence type="predicted"/>
<accession>A0ABS3N533</accession>
<gene>
    <name evidence="2" type="ORF">I7822_17035</name>
</gene>
<evidence type="ECO:0000259" key="1">
    <source>
        <dbReference type="Pfam" id="PF00248"/>
    </source>
</evidence>
<dbReference type="InterPro" id="IPR020471">
    <property type="entry name" value="AKR"/>
</dbReference>
<keyword evidence="3" id="KW-1185">Reference proteome</keyword>
<evidence type="ECO:0000313" key="2">
    <source>
        <dbReference type="EMBL" id="MBO1513357.1"/>
    </source>
</evidence>
<feature type="domain" description="NADP-dependent oxidoreductase" evidence="1">
    <location>
        <begin position="5"/>
        <end position="269"/>
    </location>
</feature>
<dbReference type="InterPro" id="IPR036812">
    <property type="entry name" value="NAD(P)_OxRdtase_dom_sf"/>
</dbReference>
<sequence>MTSIKLGIGTVQFGMNYGLFNLYGKPTIHEVESILSEAYKGGVRIIDTASSYGDSEEVLGKCMKADQPFKIISKTPYVNSQKITHKDILNVKAAFYSSLEKLNQSSIYGILIHNPNDLLKENGKFLFKALQELKEEKLVEKIGVSVYTGGQIEHLLTQFDLDIIQIPINVFDQRLILGGYLKRMKEKNIEIHARSVFLQGLLVKNKQNIKPYFYKIKDKIEEYHEFIHSYGLSPIQAALGFLNQLEEIDHIIVGVETVKQLKENILMLNSAWPGCDMSRFAISDESIINPVNWEI</sequence>
<comment type="caution">
    <text evidence="2">The sequence shown here is derived from an EMBL/GenBank/DDBJ whole genome shotgun (WGS) entry which is preliminary data.</text>
</comment>
<protein>
    <submittedName>
        <fullName evidence="2">Aldo/keto reductase</fullName>
    </submittedName>
</protein>
<dbReference type="EMBL" id="JAGDEL010000013">
    <property type="protein sequence ID" value="MBO1513357.1"/>
    <property type="molecule type" value="Genomic_DNA"/>
</dbReference>
<dbReference type="PANTHER" id="PTHR43312">
    <property type="entry name" value="D-THREO-ALDOSE 1-DEHYDROGENASE"/>
    <property type="match status" value="1"/>
</dbReference>
<dbReference type="InterPro" id="IPR053135">
    <property type="entry name" value="AKR2_Oxidoreductase"/>
</dbReference>
<dbReference type="PANTHER" id="PTHR43312:SF1">
    <property type="entry name" value="NADP-DEPENDENT OXIDOREDUCTASE DOMAIN-CONTAINING PROTEIN"/>
    <property type="match status" value="1"/>
</dbReference>
<dbReference type="Gene3D" id="3.20.20.100">
    <property type="entry name" value="NADP-dependent oxidoreductase domain"/>
    <property type="match status" value="1"/>
</dbReference>
<dbReference type="Proteomes" id="UP000663981">
    <property type="component" value="Unassembled WGS sequence"/>
</dbReference>
<dbReference type="SUPFAM" id="SSF51430">
    <property type="entry name" value="NAD(P)-linked oxidoreductase"/>
    <property type="match status" value="1"/>
</dbReference>
<organism evidence="2 3">
    <name type="scientific">Metabacillus bambusae</name>
    <dbReference type="NCBI Taxonomy" id="2795218"/>
    <lineage>
        <taxon>Bacteria</taxon>
        <taxon>Bacillati</taxon>
        <taxon>Bacillota</taxon>
        <taxon>Bacilli</taxon>
        <taxon>Bacillales</taxon>
        <taxon>Bacillaceae</taxon>
        <taxon>Metabacillus</taxon>
    </lineage>
</organism>
<name>A0ABS3N533_9BACI</name>